<keyword evidence="4" id="KW-1185">Reference proteome</keyword>
<dbReference type="GO" id="GO:0005737">
    <property type="term" value="C:cytoplasm"/>
    <property type="evidence" value="ECO:0007669"/>
    <property type="project" value="TreeGrafter"/>
</dbReference>
<organism evidence="3 4">
    <name type="scientific">Pseudomonas matsuisoli</name>
    <dbReference type="NCBI Taxonomy" id="1515666"/>
    <lineage>
        <taxon>Bacteria</taxon>
        <taxon>Pseudomonadati</taxon>
        <taxon>Pseudomonadota</taxon>
        <taxon>Gammaproteobacteria</taxon>
        <taxon>Pseudomonadales</taxon>
        <taxon>Pseudomonadaceae</taxon>
        <taxon>Pseudomonas</taxon>
    </lineage>
</organism>
<dbReference type="Gene3D" id="3.40.140.10">
    <property type="entry name" value="Cytidine Deaminase, domain 2"/>
    <property type="match status" value="1"/>
</dbReference>
<evidence type="ECO:0000313" key="3">
    <source>
        <dbReference type="EMBL" id="GGK06345.1"/>
    </source>
</evidence>
<sequence length="582" mass="66211">MKYNDVMISNVFMERSKFVVVGLTGRTGSGCTTAASILESGETRLPSLDEIKYKGKPFYDSLDQNRYEILKRYREKNNHKFIAIKVSDLISAYILDLSTEEAFDFIKCASRKAIDEDKLDKVLTLGALSQNRLNRQFKGLSQKLLNHNLELNPTEPEKKNFIRFLTLIRKFTRDFKKELQEINNDLYVSAYQAAGNSIRKVGRVSKNAESEQANPDSVFHLPETINRVIKILRKTQDRTLVVIDAIRNPYEARYFRDRYSAFYLVSINTPDEDRKTYLQEVHKFSHQELLDLDRHESGKDKSKHSEFIKQNVKQCIQASDIHIFNPRNELSNHNILRAQLTWYVALIMHPGLVTPTPMERVMQMAHTAKSNSGCISRQVGAVVTEADYSIKSIGWNDVAQGQVPCNLRSLDGLAHSFDEITYSQYERTNSEFREHANKELIKLKSLESTAGRPLSYCFKDINNSLPSNQSKSGNQVHTRALHAEENAFLQLAKFGSTGISGGKLFTTASPCELCAKKAYHLGIKEIIYIDPYPGIATEHIIAAGINPPKLIQFKGAVGRGFYQLYEAPLAYKDELYLLQEAN</sequence>
<dbReference type="EMBL" id="BMPO01000009">
    <property type="protein sequence ID" value="GGK06345.1"/>
    <property type="molecule type" value="Genomic_DNA"/>
</dbReference>
<reference evidence="3" key="2">
    <citation type="submission" date="2020-09" db="EMBL/GenBank/DDBJ databases">
        <authorList>
            <person name="Sun Q."/>
            <person name="Ohkuma M."/>
        </authorList>
    </citation>
    <scope>NUCLEOTIDE SEQUENCE</scope>
    <source>
        <strain evidence="3">JCM 30078</strain>
    </source>
</reference>
<dbReference type="PANTHER" id="PTHR11086">
    <property type="entry name" value="DEOXYCYTIDYLATE DEAMINASE-RELATED"/>
    <property type="match status" value="1"/>
</dbReference>
<dbReference type="Proteomes" id="UP000635983">
    <property type="component" value="Unassembled WGS sequence"/>
</dbReference>
<dbReference type="InterPro" id="IPR027417">
    <property type="entry name" value="P-loop_NTPase"/>
</dbReference>
<dbReference type="InterPro" id="IPR015517">
    <property type="entry name" value="dCMP_deaminase-rel"/>
</dbReference>
<name>A0A917Q162_9PSED</name>
<dbReference type="PROSITE" id="PS51747">
    <property type="entry name" value="CYT_DCMP_DEAMINASES_2"/>
    <property type="match status" value="1"/>
</dbReference>
<dbReference type="AlphaFoldDB" id="A0A917Q162"/>
<dbReference type="NCBIfam" id="NF041025">
    <property type="entry name" value="antiphage_deaminase"/>
    <property type="match status" value="1"/>
</dbReference>
<dbReference type="PANTHER" id="PTHR11086:SF18">
    <property type="entry name" value="DEOXYCYTIDYLATE DEAMINASE"/>
    <property type="match status" value="1"/>
</dbReference>
<evidence type="ECO:0000259" key="2">
    <source>
        <dbReference type="PROSITE" id="PS51747"/>
    </source>
</evidence>
<dbReference type="InterPro" id="IPR016193">
    <property type="entry name" value="Cytidine_deaminase-like"/>
</dbReference>
<proteinExistence type="predicted"/>
<dbReference type="RefSeq" id="WP_188985112.1">
    <property type="nucleotide sequence ID" value="NZ_BMPO01000009.1"/>
</dbReference>
<dbReference type="InterPro" id="IPR002125">
    <property type="entry name" value="CMP_dCMP_dom"/>
</dbReference>
<accession>A0A917Q162</accession>
<keyword evidence="1" id="KW-0378">Hydrolase</keyword>
<dbReference type="Gene3D" id="3.40.50.300">
    <property type="entry name" value="P-loop containing nucleotide triphosphate hydrolases"/>
    <property type="match status" value="1"/>
</dbReference>
<reference evidence="3" key="1">
    <citation type="journal article" date="2014" name="Int. J. Syst. Evol. Microbiol.">
        <title>Complete genome sequence of Corynebacterium casei LMG S-19264T (=DSM 44701T), isolated from a smear-ripened cheese.</title>
        <authorList>
            <consortium name="US DOE Joint Genome Institute (JGI-PGF)"/>
            <person name="Walter F."/>
            <person name="Albersmeier A."/>
            <person name="Kalinowski J."/>
            <person name="Ruckert C."/>
        </authorList>
    </citation>
    <scope>NUCLEOTIDE SEQUENCE</scope>
    <source>
        <strain evidence="3">JCM 30078</strain>
    </source>
</reference>
<dbReference type="SUPFAM" id="SSF53927">
    <property type="entry name" value="Cytidine deaminase-like"/>
    <property type="match status" value="1"/>
</dbReference>
<comment type="caution">
    <text evidence="3">The sequence shown here is derived from an EMBL/GenBank/DDBJ whole genome shotgun (WGS) entry which is preliminary data.</text>
</comment>
<feature type="domain" description="CMP/dCMP-type deaminase" evidence="2">
    <location>
        <begin position="356"/>
        <end position="548"/>
    </location>
</feature>
<dbReference type="GO" id="GO:0004132">
    <property type="term" value="F:dCMP deaminase activity"/>
    <property type="evidence" value="ECO:0007669"/>
    <property type="project" value="TreeGrafter"/>
</dbReference>
<evidence type="ECO:0000256" key="1">
    <source>
        <dbReference type="ARBA" id="ARBA00022801"/>
    </source>
</evidence>
<protein>
    <submittedName>
        <fullName evidence="3">Deoxycytidylate deaminase</fullName>
    </submittedName>
</protein>
<gene>
    <name evidence="3" type="ORF">GCM10009304_35540</name>
</gene>
<evidence type="ECO:0000313" key="4">
    <source>
        <dbReference type="Proteomes" id="UP000635983"/>
    </source>
</evidence>
<dbReference type="Pfam" id="PF00383">
    <property type="entry name" value="dCMP_cyt_deam_1"/>
    <property type="match status" value="1"/>
</dbReference>